<dbReference type="PANTHER" id="PTHR39948">
    <property type="entry name" value="GEO11419P1"/>
    <property type="match status" value="1"/>
</dbReference>
<keyword evidence="1" id="KW-1133">Transmembrane helix</keyword>
<dbReference type="AlphaFoldDB" id="A0A5A9NRA0"/>
<dbReference type="PANTHER" id="PTHR39948:SF1">
    <property type="entry name" value="GEO11419P1"/>
    <property type="match status" value="1"/>
</dbReference>
<reference evidence="2 3" key="1">
    <citation type="journal article" date="2019" name="Mol. Ecol. Resour.">
        <title>Chromosome-level genome assembly of Triplophysa tibetana, a fish adapted to the harsh high-altitude environment of the Tibetan Plateau.</title>
        <authorList>
            <person name="Yang X."/>
            <person name="Liu H."/>
            <person name="Ma Z."/>
            <person name="Zou Y."/>
            <person name="Zou M."/>
            <person name="Mao Y."/>
            <person name="Li X."/>
            <person name="Wang H."/>
            <person name="Chen T."/>
            <person name="Wang W."/>
            <person name="Yang R."/>
        </authorList>
    </citation>
    <scope>NUCLEOTIDE SEQUENCE [LARGE SCALE GENOMIC DNA]</scope>
    <source>
        <strain evidence="2">TTIB1903HZAU</strain>
        <tissue evidence="2">Muscle</tissue>
    </source>
</reference>
<sequence length="72" mass="7788">MSTCGSCFWAIVWLVVLLVLGWPLSIVLGGLYGLIAPLTVCLGLDRLADLMMEGANLGRRCAQNMRHGKPLC</sequence>
<evidence type="ECO:0000313" key="3">
    <source>
        <dbReference type="Proteomes" id="UP000324632"/>
    </source>
</evidence>
<protein>
    <submittedName>
        <fullName evidence="2">Uncharacterized protein</fullName>
    </submittedName>
</protein>
<keyword evidence="3" id="KW-1185">Reference proteome</keyword>
<accession>A0A5A9NRA0</accession>
<name>A0A5A9NRA0_9TELE</name>
<keyword evidence="1" id="KW-0472">Membrane</keyword>
<evidence type="ECO:0000313" key="2">
    <source>
        <dbReference type="EMBL" id="KAA0711491.1"/>
    </source>
</evidence>
<feature type="transmembrane region" description="Helical" evidence="1">
    <location>
        <begin position="7"/>
        <end position="24"/>
    </location>
</feature>
<keyword evidence="1" id="KW-0812">Transmembrane</keyword>
<gene>
    <name evidence="2" type="ORF">E1301_Tti006218</name>
</gene>
<dbReference type="EMBL" id="SOYY01000015">
    <property type="protein sequence ID" value="KAA0711491.1"/>
    <property type="molecule type" value="Genomic_DNA"/>
</dbReference>
<proteinExistence type="predicted"/>
<evidence type="ECO:0000256" key="1">
    <source>
        <dbReference type="SAM" id="Phobius"/>
    </source>
</evidence>
<dbReference type="Proteomes" id="UP000324632">
    <property type="component" value="Chromosome 15"/>
</dbReference>
<comment type="caution">
    <text evidence="2">The sequence shown here is derived from an EMBL/GenBank/DDBJ whole genome shotgun (WGS) entry which is preliminary data.</text>
</comment>
<organism evidence="2 3">
    <name type="scientific">Triplophysa tibetana</name>
    <dbReference type="NCBI Taxonomy" id="1572043"/>
    <lineage>
        <taxon>Eukaryota</taxon>
        <taxon>Metazoa</taxon>
        <taxon>Chordata</taxon>
        <taxon>Craniata</taxon>
        <taxon>Vertebrata</taxon>
        <taxon>Euteleostomi</taxon>
        <taxon>Actinopterygii</taxon>
        <taxon>Neopterygii</taxon>
        <taxon>Teleostei</taxon>
        <taxon>Ostariophysi</taxon>
        <taxon>Cypriniformes</taxon>
        <taxon>Nemacheilidae</taxon>
        <taxon>Triplophysa</taxon>
    </lineage>
</organism>